<comment type="caution">
    <text evidence="1">The sequence shown here is derived from an EMBL/GenBank/DDBJ whole genome shotgun (WGS) entry which is preliminary data.</text>
</comment>
<dbReference type="EMBL" id="BDQI01000007">
    <property type="protein sequence ID" value="GAX52517.1"/>
    <property type="molecule type" value="Genomic_DNA"/>
</dbReference>
<name>A0A250VEB5_STROL</name>
<dbReference type="Proteomes" id="UP000217446">
    <property type="component" value="Unassembled WGS sequence"/>
</dbReference>
<keyword evidence="2" id="KW-1185">Reference proteome</keyword>
<dbReference type="STRING" id="1963.AQJ27_14745"/>
<dbReference type="RefSeq" id="WP_067367578.1">
    <property type="nucleotide sequence ID" value="NZ_BDQI01000007.1"/>
</dbReference>
<gene>
    <name evidence="1" type="ORF">SO3561_04033</name>
</gene>
<dbReference type="AlphaFoldDB" id="A0A250VEB5"/>
<protein>
    <submittedName>
        <fullName evidence="1">Uncharacterized protein</fullName>
    </submittedName>
</protein>
<evidence type="ECO:0000313" key="1">
    <source>
        <dbReference type="EMBL" id="GAX52517.1"/>
    </source>
</evidence>
<organism evidence="1 2">
    <name type="scientific">Streptomyces olivochromogenes</name>
    <dbReference type="NCBI Taxonomy" id="1963"/>
    <lineage>
        <taxon>Bacteria</taxon>
        <taxon>Bacillati</taxon>
        <taxon>Actinomycetota</taxon>
        <taxon>Actinomycetes</taxon>
        <taxon>Kitasatosporales</taxon>
        <taxon>Streptomycetaceae</taxon>
        <taxon>Streptomyces</taxon>
    </lineage>
</organism>
<sequence length="119" mass="12181">MSGDNFYFGDNVNMHGGVGNTGMVKNQVVAPDSAAASPELEAAVGELLRLVEQLRGHVAPVSAQAIDDSLPAISSDGSTPPQERHRALLAVAGIATTVGAVGRPVIEAVNKILELLGGR</sequence>
<accession>A0A250VEB5</accession>
<reference evidence="2" key="1">
    <citation type="submission" date="2017-05" db="EMBL/GenBank/DDBJ databases">
        <title>Streptomyces olivochromogenes NBRC 3561 whole genome shotgun sequence.</title>
        <authorList>
            <person name="Dohra H."/>
            <person name="Kodani S."/>
        </authorList>
    </citation>
    <scope>NUCLEOTIDE SEQUENCE [LARGE SCALE GENOMIC DNA]</scope>
    <source>
        <strain evidence="2">NBRC 3561</strain>
    </source>
</reference>
<evidence type="ECO:0000313" key="2">
    <source>
        <dbReference type="Proteomes" id="UP000217446"/>
    </source>
</evidence>
<proteinExistence type="predicted"/>